<dbReference type="Proteomes" id="UP001201812">
    <property type="component" value="Unassembled WGS sequence"/>
</dbReference>
<sequence length="172" mass="19380">MERMYLFALISAFICLFGWPDRCSGQGLFPLFFQQPPQSQQSALPPKTPKGRPPNEKLKSCCNTLNEADADCKARFCDFNALSSNTVLFFLTTCAPRGPTVGQMWDCASSRADHRQCCTVKGVQPGCMSYCETTNGVPTDYFRYLACLNDFNKIRDCFTYYLEDNPNLKGEL</sequence>
<dbReference type="PANTHER" id="PTHR46705:SF12">
    <property type="entry name" value="DOMAIN OF UNKNOWN FUNCTION DB DOMAIN-CONTAINING PROTEIN"/>
    <property type="match status" value="1"/>
</dbReference>
<evidence type="ECO:0000313" key="5">
    <source>
        <dbReference type="Proteomes" id="UP001201812"/>
    </source>
</evidence>
<keyword evidence="5" id="KW-1185">Reference proteome</keyword>
<comment type="caution">
    <text evidence="4">The sequence shown here is derived from an EMBL/GenBank/DDBJ whole genome shotgun (WGS) entry which is preliminary data.</text>
</comment>
<feature type="region of interest" description="Disordered" evidence="1">
    <location>
        <begin position="36"/>
        <end position="55"/>
    </location>
</feature>
<reference evidence="4" key="1">
    <citation type="submission" date="2022-01" db="EMBL/GenBank/DDBJ databases">
        <title>Genome Sequence Resource for Two Populations of Ditylenchus destructor, the Migratory Endoparasitic Phytonematode.</title>
        <authorList>
            <person name="Zhang H."/>
            <person name="Lin R."/>
            <person name="Xie B."/>
        </authorList>
    </citation>
    <scope>NUCLEOTIDE SEQUENCE</scope>
    <source>
        <strain evidence="4">BazhouSP</strain>
    </source>
</reference>
<feature type="domain" description="Domain of unknown function DB" evidence="3">
    <location>
        <begin position="61"/>
        <end position="158"/>
    </location>
</feature>
<evidence type="ECO:0000259" key="3">
    <source>
        <dbReference type="Pfam" id="PF01682"/>
    </source>
</evidence>
<feature type="chain" id="PRO_5042149667" evidence="2">
    <location>
        <begin position="26"/>
        <end position="172"/>
    </location>
</feature>
<dbReference type="AlphaFoldDB" id="A0AAD4NL28"/>
<dbReference type="Pfam" id="PF01682">
    <property type="entry name" value="DB"/>
    <property type="match status" value="1"/>
</dbReference>
<evidence type="ECO:0000256" key="2">
    <source>
        <dbReference type="SAM" id="SignalP"/>
    </source>
</evidence>
<gene>
    <name evidence="4" type="ORF">DdX_00718</name>
</gene>
<proteinExistence type="predicted"/>
<accession>A0AAD4NL28</accession>
<evidence type="ECO:0000313" key="4">
    <source>
        <dbReference type="EMBL" id="KAI1728529.1"/>
    </source>
</evidence>
<organism evidence="4 5">
    <name type="scientific">Ditylenchus destructor</name>
    <dbReference type="NCBI Taxonomy" id="166010"/>
    <lineage>
        <taxon>Eukaryota</taxon>
        <taxon>Metazoa</taxon>
        <taxon>Ecdysozoa</taxon>
        <taxon>Nematoda</taxon>
        <taxon>Chromadorea</taxon>
        <taxon>Rhabditida</taxon>
        <taxon>Tylenchina</taxon>
        <taxon>Tylenchomorpha</taxon>
        <taxon>Sphaerularioidea</taxon>
        <taxon>Anguinidae</taxon>
        <taxon>Anguininae</taxon>
        <taxon>Ditylenchus</taxon>
    </lineage>
</organism>
<feature type="compositionally biased region" description="Low complexity" evidence="1">
    <location>
        <begin position="36"/>
        <end position="45"/>
    </location>
</feature>
<evidence type="ECO:0000256" key="1">
    <source>
        <dbReference type="SAM" id="MobiDB-lite"/>
    </source>
</evidence>
<name>A0AAD4NL28_9BILA</name>
<dbReference type="EMBL" id="JAKKPZ010000001">
    <property type="protein sequence ID" value="KAI1728529.1"/>
    <property type="molecule type" value="Genomic_DNA"/>
</dbReference>
<keyword evidence="2" id="KW-0732">Signal</keyword>
<feature type="signal peptide" evidence="2">
    <location>
        <begin position="1"/>
        <end position="25"/>
    </location>
</feature>
<protein>
    <submittedName>
        <fullName evidence="4">DB module domain-containing protein</fullName>
    </submittedName>
</protein>
<dbReference type="PANTHER" id="PTHR46705">
    <property type="entry name" value="PROTEIN CBG09805"/>
    <property type="match status" value="1"/>
</dbReference>
<dbReference type="InterPro" id="IPR002602">
    <property type="entry name" value="DB"/>
</dbReference>